<dbReference type="Pfam" id="PF00102">
    <property type="entry name" value="Y_phosphatase"/>
    <property type="match status" value="2"/>
</dbReference>
<feature type="domain" description="Tyrosine-protein phosphatase" evidence="1">
    <location>
        <begin position="1"/>
        <end position="197"/>
    </location>
</feature>
<dbReference type="InterPro" id="IPR050348">
    <property type="entry name" value="Protein-Tyr_Phosphatase"/>
</dbReference>
<dbReference type="Gene3D" id="3.90.190.10">
    <property type="entry name" value="Protein tyrosine phosphatase superfamily"/>
    <property type="match status" value="2"/>
</dbReference>
<dbReference type="InterPro" id="IPR000242">
    <property type="entry name" value="PTP_cat"/>
</dbReference>
<dbReference type="InterPro" id="IPR029021">
    <property type="entry name" value="Prot-tyrosine_phosphatase-like"/>
</dbReference>
<comment type="caution">
    <text evidence="3">The sequence shown here is derived from an EMBL/GenBank/DDBJ whole genome shotgun (WGS) entry which is preliminary data.</text>
</comment>
<reference evidence="3 4" key="1">
    <citation type="journal article" date="2017" name="PLoS Biol.">
        <title>The sea cucumber genome provides insights into morphological evolution and visceral regeneration.</title>
        <authorList>
            <person name="Zhang X."/>
            <person name="Sun L."/>
            <person name="Yuan J."/>
            <person name="Sun Y."/>
            <person name="Gao Y."/>
            <person name="Zhang L."/>
            <person name="Li S."/>
            <person name="Dai H."/>
            <person name="Hamel J.F."/>
            <person name="Liu C."/>
            <person name="Yu Y."/>
            <person name="Liu S."/>
            <person name="Lin W."/>
            <person name="Guo K."/>
            <person name="Jin S."/>
            <person name="Xu P."/>
            <person name="Storey K.B."/>
            <person name="Huan P."/>
            <person name="Zhang T."/>
            <person name="Zhou Y."/>
            <person name="Zhang J."/>
            <person name="Lin C."/>
            <person name="Li X."/>
            <person name="Xing L."/>
            <person name="Huo D."/>
            <person name="Sun M."/>
            <person name="Wang L."/>
            <person name="Mercier A."/>
            <person name="Li F."/>
            <person name="Yang H."/>
            <person name="Xiang J."/>
        </authorList>
    </citation>
    <scope>NUCLEOTIDE SEQUENCE [LARGE SCALE GENOMIC DNA]</scope>
    <source>
        <strain evidence="3">Shaxun</strain>
        <tissue evidence="3">Muscle</tissue>
    </source>
</reference>
<gene>
    <name evidence="3" type="ORF">BSL78_28483</name>
</gene>
<evidence type="ECO:0000259" key="1">
    <source>
        <dbReference type="PROSITE" id="PS50055"/>
    </source>
</evidence>
<dbReference type="SUPFAM" id="SSF52799">
    <property type="entry name" value="(Phosphotyrosine protein) phosphatases II"/>
    <property type="match status" value="2"/>
</dbReference>
<feature type="domain" description="Tyrosine specific protein phosphatases" evidence="2">
    <location>
        <begin position="115"/>
        <end position="188"/>
    </location>
</feature>
<evidence type="ECO:0000259" key="2">
    <source>
        <dbReference type="PROSITE" id="PS50056"/>
    </source>
</evidence>
<dbReference type="GO" id="GO:0004725">
    <property type="term" value="F:protein tyrosine phosphatase activity"/>
    <property type="evidence" value="ECO:0007669"/>
    <property type="project" value="InterPro"/>
</dbReference>
<accession>A0A2G8JG31</accession>
<dbReference type="PANTHER" id="PTHR19134">
    <property type="entry name" value="RECEPTOR-TYPE TYROSINE-PROTEIN PHOSPHATASE"/>
    <property type="match status" value="1"/>
</dbReference>
<proteinExistence type="predicted"/>
<evidence type="ECO:0000313" key="3">
    <source>
        <dbReference type="EMBL" id="PIK34693.1"/>
    </source>
</evidence>
<dbReference type="AlphaFoldDB" id="A0A2G8JG31"/>
<dbReference type="PANTHER" id="PTHR19134:SF560">
    <property type="entry name" value="PROTEIN-TYROSINE-PHOSPHATASE"/>
    <property type="match status" value="1"/>
</dbReference>
<name>A0A2G8JG31_STIJA</name>
<dbReference type="PROSITE" id="PS50055">
    <property type="entry name" value="TYR_PHOSPHATASE_PTP"/>
    <property type="match status" value="2"/>
</dbReference>
<keyword evidence="4" id="KW-1185">Reference proteome</keyword>
<dbReference type="SMART" id="SM00404">
    <property type="entry name" value="PTPc_motif"/>
    <property type="match status" value="1"/>
</dbReference>
<feature type="domain" description="Tyrosine-protein phosphatase" evidence="1">
    <location>
        <begin position="222"/>
        <end position="338"/>
    </location>
</feature>
<dbReference type="PROSITE" id="PS50056">
    <property type="entry name" value="TYR_PHOSPHATASE_2"/>
    <property type="match status" value="1"/>
</dbReference>
<evidence type="ECO:0000313" key="4">
    <source>
        <dbReference type="Proteomes" id="UP000230750"/>
    </source>
</evidence>
<feature type="non-terminal residue" evidence="3">
    <location>
        <position position="1"/>
    </location>
</feature>
<evidence type="ECO:0008006" key="5">
    <source>
        <dbReference type="Google" id="ProtNLM"/>
    </source>
</evidence>
<dbReference type="EMBL" id="MRZV01002102">
    <property type="protein sequence ID" value="PIK34693.1"/>
    <property type="molecule type" value="Genomic_DNA"/>
</dbReference>
<sequence>NHQGKVSFIAAQGPREGTKNDFWRMVWKEDVETIVMLVDKHGTEQHSKGTQYWPDRVKTSEEYCDITVLLMESTAFRTHTVRKMNVLKGNEKVLTSVRQYEIPCWKYGGVPSEPADLISVIKQIKNHQKGGKHLLVHCSNGVGATGAFISLYDLMDVIKTKKEVSVFDVIEGMRKDRVNMVLTKLQYLFIFDALLEAVLSPDSQMSCDQLKKLDLSAIKKKSKKEFQILQENNKMQEDFSCLAGISSENSHKNRFHDILPVDKFRPVLKSPSNLFGSSDYINATIVKNISEREIIMTHPLWPSTVEDFWRLVFDYKCTSIVMLNTIDDSDESVTDYWPGGQGGTGTWSDDCYL</sequence>
<dbReference type="CDD" id="cd00047">
    <property type="entry name" value="PTPc"/>
    <property type="match status" value="1"/>
</dbReference>
<dbReference type="OrthoDB" id="6058203at2759"/>
<dbReference type="InterPro" id="IPR003595">
    <property type="entry name" value="Tyr_Pase_cat"/>
</dbReference>
<dbReference type="Proteomes" id="UP000230750">
    <property type="component" value="Unassembled WGS sequence"/>
</dbReference>
<dbReference type="STRING" id="307972.A0A2G8JG31"/>
<dbReference type="SMART" id="SM00194">
    <property type="entry name" value="PTPc"/>
    <property type="match status" value="1"/>
</dbReference>
<protein>
    <recommendedName>
        <fullName evidence="5">Receptor-type tyrosine-protein phosphatase alpha</fullName>
    </recommendedName>
</protein>
<dbReference type="InterPro" id="IPR000387">
    <property type="entry name" value="Tyr_Pase_dom"/>
</dbReference>
<organism evidence="3 4">
    <name type="scientific">Stichopus japonicus</name>
    <name type="common">Sea cucumber</name>
    <dbReference type="NCBI Taxonomy" id="307972"/>
    <lineage>
        <taxon>Eukaryota</taxon>
        <taxon>Metazoa</taxon>
        <taxon>Echinodermata</taxon>
        <taxon>Eleutherozoa</taxon>
        <taxon>Echinozoa</taxon>
        <taxon>Holothuroidea</taxon>
        <taxon>Aspidochirotacea</taxon>
        <taxon>Aspidochirotida</taxon>
        <taxon>Stichopodidae</taxon>
        <taxon>Apostichopus</taxon>
    </lineage>
</organism>
<dbReference type="PRINTS" id="PR00700">
    <property type="entry name" value="PRTYPHPHTASE"/>
</dbReference>